<dbReference type="AlphaFoldDB" id="A0A9D1LZ20"/>
<reference evidence="2" key="2">
    <citation type="journal article" date="2021" name="PeerJ">
        <title>Extensive microbial diversity within the chicken gut microbiome revealed by metagenomics and culture.</title>
        <authorList>
            <person name="Gilroy R."/>
            <person name="Ravi A."/>
            <person name="Getino M."/>
            <person name="Pursley I."/>
            <person name="Horton D.L."/>
            <person name="Alikhan N.F."/>
            <person name="Baker D."/>
            <person name="Gharbi K."/>
            <person name="Hall N."/>
            <person name="Watson M."/>
            <person name="Adriaenssens E.M."/>
            <person name="Foster-Nyarko E."/>
            <person name="Jarju S."/>
            <person name="Secka A."/>
            <person name="Antonio M."/>
            <person name="Oren A."/>
            <person name="Chaudhuri R.R."/>
            <person name="La Ragione R."/>
            <person name="Hildebrand F."/>
            <person name="Pallen M.J."/>
        </authorList>
    </citation>
    <scope>NUCLEOTIDE SEQUENCE</scope>
    <source>
        <strain evidence="2">ChiGjej1B1-1684</strain>
    </source>
</reference>
<protein>
    <recommendedName>
        <fullName evidence="1">DUF7768 domain-containing protein</fullName>
    </recommendedName>
</protein>
<feature type="domain" description="DUF7768" evidence="1">
    <location>
        <begin position="40"/>
        <end position="137"/>
    </location>
</feature>
<reference evidence="2" key="1">
    <citation type="submission" date="2020-10" db="EMBL/GenBank/DDBJ databases">
        <authorList>
            <person name="Gilroy R."/>
        </authorList>
    </citation>
    <scope>NUCLEOTIDE SEQUENCE</scope>
    <source>
        <strain evidence="2">ChiGjej1B1-1684</strain>
    </source>
</reference>
<dbReference type="InterPro" id="IPR056670">
    <property type="entry name" value="DUF7768"/>
</dbReference>
<gene>
    <name evidence="2" type="ORF">IAD22_05915</name>
</gene>
<dbReference type="Proteomes" id="UP000824118">
    <property type="component" value="Unassembled WGS sequence"/>
</dbReference>
<dbReference type="Pfam" id="PF24963">
    <property type="entry name" value="DUF7768"/>
    <property type="match status" value="1"/>
</dbReference>
<proteinExistence type="predicted"/>
<organism evidence="2 3">
    <name type="scientific">Candidatus Limousia pullorum</name>
    <dbReference type="NCBI Taxonomy" id="2840860"/>
    <lineage>
        <taxon>Bacteria</taxon>
        <taxon>Bacillati</taxon>
        <taxon>Bacillota</taxon>
        <taxon>Clostridia</taxon>
        <taxon>Eubacteriales</taxon>
        <taxon>Oscillospiraceae</taxon>
        <taxon>Oscillospiraceae incertae sedis</taxon>
        <taxon>Candidatus Limousia</taxon>
    </lineage>
</organism>
<accession>A0A9D1LZ20</accession>
<comment type="caution">
    <text evidence="2">The sequence shown here is derived from an EMBL/GenBank/DDBJ whole genome shotgun (WGS) entry which is preliminary data.</text>
</comment>
<evidence type="ECO:0000313" key="3">
    <source>
        <dbReference type="Proteomes" id="UP000824118"/>
    </source>
</evidence>
<name>A0A9D1LZ20_9FIRM</name>
<dbReference type="EMBL" id="DVNG01000087">
    <property type="protein sequence ID" value="HIU50531.1"/>
    <property type="molecule type" value="Genomic_DNA"/>
</dbReference>
<evidence type="ECO:0000313" key="2">
    <source>
        <dbReference type="EMBL" id="HIU50531.1"/>
    </source>
</evidence>
<evidence type="ECO:0000259" key="1">
    <source>
        <dbReference type="Pfam" id="PF24963"/>
    </source>
</evidence>
<dbReference type="Gene3D" id="3.40.50.10400">
    <property type="entry name" value="Hypothetical protein PA1492"/>
    <property type="match status" value="1"/>
</dbReference>
<sequence>MYRNQEGYADPTAGNAIENVLKEQEKHKFMGKNQEILLRPKIYIISNHSGSKTENISMAIKCCQYAIAKGKIPVAPHLLYPRILNDGDPEERKLGIIFGISLMDFCNEVWFFGNTLSSSAKTQLQEAKLRGKPIRYFEWR</sequence>